<feature type="domain" description="DUF4349" evidence="5">
    <location>
        <begin position="70"/>
        <end position="287"/>
    </location>
</feature>
<feature type="compositionally biased region" description="Polar residues" evidence="2">
    <location>
        <begin position="53"/>
        <end position="65"/>
    </location>
</feature>
<keyword evidence="4" id="KW-0732">Signal</keyword>
<keyword evidence="3" id="KW-0472">Membrane</keyword>
<evidence type="ECO:0000259" key="5">
    <source>
        <dbReference type="Pfam" id="PF14257"/>
    </source>
</evidence>
<organism evidence="6 7">
    <name type="scientific">Calorimonas adulescens</name>
    <dbReference type="NCBI Taxonomy" id="2606906"/>
    <lineage>
        <taxon>Bacteria</taxon>
        <taxon>Bacillati</taxon>
        <taxon>Bacillota</taxon>
        <taxon>Clostridia</taxon>
        <taxon>Thermoanaerobacterales</taxon>
        <taxon>Thermoanaerobacteraceae</taxon>
        <taxon>Calorimonas</taxon>
    </lineage>
</organism>
<feature type="signal peptide" evidence="4">
    <location>
        <begin position="1"/>
        <end position="24"/>
    </location>
</feature>
<dbReference type="Pfam" id="PF14257">
    <property type="entry name" value="DUF4349"/>
    <property type="match status" value="1"/>
</dbReference>
<dbReference type="PROSITE" id="PS51257">
    <property type="entry name" value="PROKAR_LIPOPROTEIN"/>
    <property type="match status" value="1"/>
</dbReference>
<dbReference type="RefSeq" id="WP_149545981.1">
    <property type="nucleotide sequence ID" value="NZ_VTPS01000019.1"/>
</dbReference>
<feature type="transmembrane region" description="Helical" evidence="3">
    <location>
        <begin position="263"/>
        <end position="288"/>
    </location>
</feature>
<feature type="coiled-coil region" evidence="1">
    <location>
        <begin position="185"/>
        <end position="212"/>
    </location>
</feature>
<reference evidence="6 7" key="1">
    <citation type="submission" date="2019-08" db="EMBL/GenBank/DDBJ databases">
        <title>Calorimonas adulescens gen. nov., sp. nov., an anaerobic thermophilic bacterium from Sakhalin hot spring.</title>
        <authorList>
            <person name="Khomyakova M.A."/>
            <person name="Merkel A.Y."/>
            <person name="Novikov A."/>
            <person name="Bonch-Osmolovskaya E.A."/>
            <person name="Slobodkin A.I."/>
        </authorList>
    </citation>
    <scope>NUCLEOTIDE SEQUENCE [LARGE SCALE GENOMIC DNA]</scope>
    <source>
        <strain evidence="6 7">A05MB</strain>
    </source>
</reference>
<evidence type="ECO:0000256" key="4">
    <source>
        <dbReference type="SAM" id="SignalP"/>
    </source>
</evidence>
<sequence>MGIKKYVMLMIMVLTLALVIAACASQGGRPQQTQQAVTYSQEKAPSPDKGQPEANQTAGGDPTSSDISIRKLVKNVDTTIQVEDTKASYDSILKQAEAMGGYLVSSNISDYDGRKFYNLSVRVPAEKLQEFLDYLEGLGRIVHQNINTEDITEQYYDAQARLDNALIQEAQLKDIMKQAKTVDETLKVKQQMDSVQERIEQLKGQLKLWDQLTAMSLVNIELQPSRETVAVSKYVDWNILSGNEIAVRIRNGFVSTLNFIVNLALYLVIFIISALPAILIIILIIFLIRKYRPFKLPHLTRRNKKKQE</sequence>
<evidence type="ECO:0000256" key="2">
    <source>
        <dbReference type="SAM" id="MobiDB-lite"/>
    </source>
</evidence>
<feature type="compositionally biased region" description="Polar residues" evidence="2">
    <location>
        <begin position="33"/>
        <end position="43"/>
    </location>
</feature>
<keyword evidence="1" id="KW-0175">Coiled coil</keyword>
<dbReference type="EMBL" id="VTPS01000019">
    <property type="protein sequence ID" value="TZE81001.1"/>
    <property type="molecule type" value="Genomic_DNA"/>
</dbReference>
<protein>
    <submittedName>
        <fullName evidence="6">DUF4349 domain-containing protein</fullName>
    </submittedName>
</protein>
<name>A0A5D8Q908_9THEO</name>
<accession>A0A5D8Q908</accession>
<keyword evidence="3" id="KW-0812">Transmembrane</keyword>
<gene>
    <name evidence="6" type="ORF">FWJ32_10875</name>
</gene>
<dbReference type="AlphaFoldDB" id="A0A5D8Q908"/>
<evidence type="ECO:0000256" key="3">
    <source>
        <dbReference type="SAM" id="Phobius"/>
    </source>
</evidence>
<evidence type="ECO:0000256" key="1">
    <source>
        <dbReference type="SAM" id="Coils"/>
    </source>
</evidence>
<proteinExistence type="predicted"/>
<keyword evidence="7" id="KW-1185">Reference proteome</keyword>
<evidence type="ECO:0000313" key="7">
    <source>
        <dbReference type="Proteomes" id="UP000322976"/>
    </source>
</evidence>
<keyword evidence="3" id="KW-1133">Transmembrane helix</keyword>
<feature type="chain" id="PRO_5022896731" evidence="4">
    <location>
        <begin position="25"/>
        <end position="308"/>
    </location>
</feature>
<dbReference type="InterPro" id="IPR025645">
    <property type="entry name" value="DUF4349"/>
</dbReference>
<dbReference type="Proteomes" id="UP000322976">
    <property type="component" value="Unassembled WGS sequence"/>
</dbReference>
<feature type="region of interest" description="Disordered" evidence="2">
    <location>
        <begin position="33"/>
        <end position="65"/>
    </location>
</feature>
<comment type="caution">
    <text evidence="6">The sequence shown here is derived from an EMBL/GenBank/DDBJ whole genome shotgun (WGS) entry which is preliminary data.</text>
</comment>
<evidence type="ECO:0000313" key="6">
    <source>
        <dbReference type="EMBL" id="TZE81001.1"/>
    </source>
</evidence>